<evidence type="ECO:0000256" key="7">
    <source>
        <dbReference type="ARBA" id="ARBA00066575"/>
    </source>
</evidence>
<feature type="binding site" evidence="10">
    <location>
        <begin position="180"/>
        <end position="185"/>
    </location>
    <ligand>
        <name>NAD(+)</name>
        <dbReference type="ChEBI" id="CHEBI:57540"/>
    </ligand>
</feature>
<dbReference type="GO" id="GO:0009083">
    <property type="term" value="P:branched-chain amino acid catabolic process"/>
    <property type="evidence" value="ECO:0007669"/>
    <property type="project" value="UniProtKB-KW"/>
</dbReference>
<dbReference type="PIRSF" id="PIRSF000188">
    <property type="entry name" value="Phe_leu_dh"/>
    <property type="match status" value="1"/>
</dbReference>
<comment type="catalytic activity">
    <reaction evidence="5">
        <text>L-leucine + NAD(+) + H2O = 4-methyl-2-oxopentanoate + NH4(+) + NADH + H(+)</text>
        <dbReference type="Rhea" id="RHEA:12220"/>
        <dbReference type="ChEBI" id="CHEBI:15377"/>
        <dbReference type="ChEBI" id="CHEBI:15378"/>
        <dbReference type="ChEBI" id="CHEBI:17865"/>
        <dbReference type="ChEBI" id="CHEBI:28938"/>
        <dbReference type="ChEBI" id="CHEBI:57427"/>
        <dbReference type="ChEBI" id="CHEBI:57540"/>
        <dbReference type="ChEBI" id="CHEBI:57945"/>
        <dbReference type="EC" id="1.4.1.9"/>
    </reaction>
</comment>
<dbReference type="GO" id="GO:0000166">
    <property type="term" value="F:nucleotide binding"/>
    <property type="evidence" value="ECO:0007669"/>
    <property type="project" value="UniProtKB-KW"/>
</dbReference>
<dbReference type="InterPro" id="IPR033524">
    <property type="entry name" value="Glu/Leu/Phe/Val_DH_AS"/>
</dbReference>
<dbReference type="PANTHER" id="PTHR42722:SF1">
    <property type="entry name" value="VALINE DEHYDROGENASE"/>
    <property type="match status" value="1"/>
</dbReference>
<organism evidence="13 14">
    <name type="scientific">Thermoactinomyces mirandus</name>
    <dbReference type="NCBI Taxonomy" id="2756294"/>
    <lineage>
        <taxon>Bacteria</taxon>
        <taxon>Bacillati</taxon>
        <taxon>Bacillota</taxon>
        <taxon>Bacilli</taxon>
        <taxon>Bacillales</taxon>
        <taxon>Thermoactinomycetaceae</taxon>
        <taxon>Thermoactinomyces</taxon>
    </lineage>
</organism>
<keyword evidence="3 11" id="KW-0560">Oxidoreductase</keyword>
<dbReference type="InterPro" id="IPR046346">
    <property type="entry name" value="Aminoacid_DH-like_N_sf"/>
</dbReference>
<dbReference type="PROSITE" id="PS00074">
    <property type="entry name" value="GLFV_DEHYDROGENASE"/>
    <property type="match status" value="1"/>
</dbReference>
<feature type="domain" description="Glutamate/phenylalanine/leucine/valine/L-tryptophan dehydrogenase C-terminal" evidence="12">
    <location>
        <begin position="144"/>
        <end position="351"/>
    </location>
</feature>
<dbReference type="PRINTS" id="PR00082">
    <property type="entry name" value="GLFDHDRGNASE"/>
</dbReference>
<dbReference type="RefSeq" id="WP_181736989.1">
    <property type="nucleotide sequence ID" value="NZ_JACEOL010000002.1"/>
</dbReference>
<protein>
    <recommendedName>
        <fullName evidence="8">Leucine dehydrogenase</fullName>
        <ecNumber evidence="7">1.4.1.9</ecNumber>
    </recommendedName>
</protein>
<evidence type="ECO:0000313" key="14">
    <source>
        <dbReference type="Proteomes" id="UP000538292"/>
    </source>
</evidence>
<evidence type="ECO:0000256" key="2">
    <source>
        <dbReference type="ARBA" id="ARBA00022456"/>
    </source>
</evidence>
<proteinExistence type="inferred from homology"/>
<dbReference type="CDD" id="cd01075">
    <property type="entry name" value="NAD_bind_Leu_Phe_Val_DH"/>
    <property type="match status" value="1"/>
</dbReference>
<keyword evidence="4 10" id="KW-0520">NAD</keyword>
<evidence type="ECO:0000256" key="4">
    <source>
        <dbReference type="ARBA" id="ARBA00023027"/>
    </source>
</evidence>
<dbReference type="EMBL" id="JACEOL010000002">
    <property type="protein sequence ID" value="MBA4600931.1"/>
    <property type="molecule type" value="Genomic_DNA"/>
</dbReference>
<dbReference type="GO" id="GO:0050049">
    <property type="term" value="F:L-leucine dehydrogenase activity"/>
    <property type="evidence" value="ECO:0007669"/>
    <property type="project" value="UniProtKB-EC"/>
</dbReference>
<dbReference type="InterPro" id="IPR036291">
    <property type="entry name" value="NAD(P)-bd_dom_sf"/>
</dbReference>
<sequence length="366" mass="40315">MIIFDYMEKYDYEQLVFCHDETSGLKAIICIHDTTLGPALGGTRMWTYDSEADAIEDALRLGRGMTYKNAAAGLNLGGGKTVVIGDPKKDKSEELFRSLGRFIQGLNGRYITAEDVGTTVEDMDIIHEETRFVTGVSPAFGSSGNPSPVTAYGVYRGMKAAAKVAFGDDSLKNRVIAIQGVGHVAYSLCKHLHDEGAKIIVTDINKENVDCAVQEFGAEAVHPEEIYDVECDIFSPCALGAIINDETINRLKCKVVAGSANNQLKEERHGDLLEEKGIVYAPDYVINAGGVINVADELLGYNRERAMKKVEGIYGNILKVFEIAKRDGIPSYLAADRMAEERIEKIRKTRSNFLQNERSLINFNLK</sequence>
<evidence type="ECO:0000313" key="13">
    <source>
        <dbReference type="EMBL" id="MBA4600931.1"/>
    </source>
</evidence>
<comment type="caution">
    <text evidence="13">The sequence shown here is derived from an EMBL/GenBank/DDBJ whole genome shotgun (WGS) entry which is preliminary data.</text>
</comment>
<gene>
    <name evidence="13" type="ORF">H2C83_01035</name>
</gene>
<keyword evidence="10" id="KW-0547">Nucleotide-binding</keyword>
<dbReference type="EC" id="1.4.1.9" evidence="7"/>
<dbReference type="AlphaFoldDB" id="A0A7W1XPP6"/>
<dbReference type="InterPro" id="IPR006095">
    <property type="entry name" value="Glu/Leu/Phe/Val/Trp_DH"/>
</dbReference>
<evidence type="ECO:0000256" key="10">
    <source>
        <dbReference type="PIRSR" id="PIRSR000188-2"/>
    </source>
</evidence>
<dbReference type="Proteomes" id="UP000538292">
    <property type="component" value="Unassembled WGS sequence"/>
</dbReference>
<accession>A0A7W1XPP6</accession>
<comment type="pathway">
    <text evidence="6">Amino-acid degradation; L-leucine degradation; 4-methyl-2-oxopentanoate from L-leucine (dehydrogenase route): step 1/1.</text>
</comment>
<dbReference type="Pfam" id="PF02812">
    <property type="entry name" value="ELFV_dehydrog_N"/>
    <property type="match status" value="1"/>
</dbReference>
<dbReference type="FunFam" id="3.40.50.720:FF:000196">
    <property type="entry name" value="Leucine dehydrogenase"/>
    <property type="match status" value="1"/>
</dbReference>
<dbReference type="InterPro" id="IPR006097">
    <property type="entry name" value="Glu/Leu/Phe/Val/Trp_DH_dimer"/>
</dbReference>
<dbReference type="FunFam" id="3.40.50.10860:FF:000010">
    <property type="entry name" value="Leucine dehydrogenase"/>
    <property type="match status" value="1"/>
</dbReference>
<evidence type="ECO:0000256" key="8">
    <source>
        <dbReference type="ARBA" id="ARBA00068708"/>
    </source>
</evidence>
<comment type="similarity">
    <text evidence="1 11">Belongs to the Glu/Leu/Phe/Val dehydrogenases family.</text>
</comment>
<dbReference type="SMART" id="SM00839">
    <property type="entry name" value="ELFV_dehydrog"/>
    <property type="match status" value="1"/>
</dbReference>
<dbReference type="SUPFAM" id="SSF53223">
    <property type="entry name" value="Aminoacid dehydrogenase-like, N-terminal domain"/>
    <property type="match status" value="1"/>
</dbReference>
<evidence type="ECO:0000256" key="11">
    <source>
        <dbReference type="RuleBase" id="RU004417"/>
    </source>
</evidence>
<dbReference type="PANTHER" id="PTHR42722">
    <property type="entry name" value="LEUCINE DEHYDROGENASE"/>
    <property type="match status" value="1"/>
</dbReference>
<dbReference type="InterPro" id="IPR006096">
    <property type="entry name" value="Glu/Leu/Phe/Val/Trp_DH_C"/>
</dbReference>
<name>A0A7W1XPP6_9BACL</name>
<keyword evidence="2" id="KW-0101">Branched-chain amino acid catabolism</keyword>
<dbReference type="Pfam" id="PF00208">
    <property type="entry name" value="ELFV_dehydrog"/>
    <property type="match status" value="2"/>
</dbReference>
<evidence type="ECO:0000256" key="3">
    <source>
        <dbReference type="ARBA" id="ARBA00023002"/>
    </source>
</evidence>
<evidence type="ECO:0000256" key="9">
    <source>
        <dbReference type="PIRSR" id="PIRSR000188-1"/>
    </source>
</evidence>
<evidence type="ECO:0000256" key="5">
    <source>
        <dbReference type="ARBA" id="ARBA00052302"/>
    </source>
</evidence>
<dbReference type="SUPFAM" id="SSF51735">
    <property type="entry name" value="NAD(P)-binding Rossmann-fold domains"/>
    <property type="match status" value="1"/>
</dbReference>
<dbReference type="SMR" id="A0A7W1XPP6"/>
<feature type="active site" description="Proton donor/acceptor" evidence="9">
    <location>
        <position position="80"/>
    </location>
</feature>
<evidence type="ECO:0000259" key="12">
    <source>
        <dbReference type="SMART" id="SM00839"/>
    </source>
</evidence>
<dbReference type="Gene3D" id="3.40.50.720">
    <property type="entry name" value="NAD(P)-binding Rossmann-like Domain"/>
    <property type="match status" value="1"/>
</dbReference>
<keyword evidence="14" id="KW-1185">Reference proteome</keyword>
<evidence type="ECO:0000256" key="1">
    <source>
        <dbReference type="ARBA" id="ARBA00006382"/>
    </source>
</evidence>
<evidence type="ECO:0000256" key="6">
    <source>
        <dbReference type="ARBA" id="ARBA00060585"/>
    </source>
</evidence>
<dbReference type="InterPro" id="IPR016211">
    <property type="entry name" value="Glu/Phe/Leu/Val/Trp_DH_bac/arc"/>
</dbReference>
<reference evidence="13 14" key="1">
    <citation type="submission" date="2020-07" db="EMBL/GenBank/DDBJ databases">
        <title>Thermoactinomyces phylogeny.</title>
        <authorList>
            <person name="Dunlap C."/>
        </authorList>
    </citation>
    <scope>NUCLEOTIDE SEQUENCE [LARGE SCALE GENOMIC DNA]</scope>
    <source>
        <strain evidence="13 14">AMNI-1</strain>
    </source>
</reference>
<dbReference type="Gene3D" id="3.40.50.10860">
    <property type="entry name" value="Leucine Dehydrogenase, chain A, domain 1"/>
    <property type="match status" value="1"/>
</dbReference>